<proteinExistence type="predicted"/>
<keyword evidence="3" id="KW-1185">Reference proteome</keyword>
<keyword evidence="2" id="KW-0378">Hydrolase</keyword>
<dbReference type="GO" id="GO:0016787">
    <property type="term" value="F:hydrolase activity"/>
    <property type="evidence" value="ECO:0007669"/>
    <property type="project" value="UniProtKB-KW"/>
</dbReference>
<name>A0ABZ2KGQ3_9BACT</name>
<evidence type="ECO:0000313" key="2">
    <source>
        <dbReference type="EMBL" id="WXA96503.1"/>
    </source>
</evidence>
<dbReference type="Gene3D" id="3.40.50.1820">
    <property type="entry name" value="alpha/beta hydrolase"/>
    <property type="match status" value="1"/>
</dbReference>
<dbReference type="Pfam" id="PF00561">
    <property type="entry name" value="Abhydrolase_1"/>
    <property type="match status" value="1"/>
</dbReference>
<dbReference type="SUPFAM" id="SSF53474">
    <property type="entry name" value="alpha/beta-Hydrolases"/>
    <property type="match status" value="1"/>
</dbReference>
<feature type="domain" description="AB hydrolase-1" evidence="1">
    <location>
        <begin position="17"/>
        <end position="250"/>
    </location>
</feature>
<sequence>MGGGSELHYHREGSGEPLVLIHGIGSRHGVWRPVVEQLARQRDVFAIDLPGFGASPPLPEGTPSGIPTLTDAVEAWIRAMGLDRPHVAGNSLGGAIALELARRNAVRSATALSPAGFWIPIENTYARFVLKTARALGRRARPLGPRLAHSNWARGLLAGPFVAYPSRMDPEEALLDLAAFLDGPAFDETLDRVRGYAFANGHELRVPVTIAWGTRDYLLFPHQARRARRLLPDARHVSLRGCGHMPMGDDPKQVLDVLLFH</sequence>
<evidence type="ECO:0000313" key="3">
    <source>
        <dbReference type="Proteomes" id="UP001379533"/>
    </source>
</evidence>
<protein>
    <submittedName>
        <fullName evidence="2">Alpha/beta fold hydrolase</fullName>
    </submittedName>
</protein>
<gene>
    <name evidence="2" type="ORF">LZC95_06575</name>
</gene>
<dbReference type="InterPro" id="IPR029058">
    <property type="entry name" value="AB_hydrolase_fold"/>
</dbReference>
<dbReference type="PANTHER" id="PTHR46438:SF11">
    <property type="entry name" value="LIPASE-RELATED"/>
    <property type="match status" value="1"/>
</dbReference>
<dbReference type="PANTHER" id="PTHR46438">
    <property type="entry name" value="ALPHA/BETA-HYDROLASES SUPERFAMILY PROTEIN"/>
    <property type="match status" value="1"/>
</dbReference>
<dbReference type="PRINTS" id="PR00111">
    <property type="entry name" value="ABHYDROLASE"/>
</dbReference>
<organism evidence="2 3">
    <name type="scientific">Pendulispora brunnea</name>
    <dbReference type="NCBI Taxonomy" id="2905690"/>
    <lineage>
        <taxon>Bacteria</taxon>
        <taxon>Pseudomonadati</taxon>
        <taxon>Myxococcota</taxon>
        <taxon>Myxococcia</taxon>
        <taxon>Myxococcales</taxon>
        <taxon>Sorangiineae</taxon>
        <taxon>Pendulisporaceae</taxon>
        <taxon>Pendulispora</taxon>
    </lineage>
</organism>
<reference evidence="2 3" key="1">
    <citation type="submission" date="2021-12" db="EMBL/GenBank/DDBJ databases">
        <title>Discovery of the Pendulisporaceae a myxobacterial family with distinct sporulation behavior and unique specialized metabolism.</title>
        <authorList>
            <person name="Garcia R."/>
            <person name="Popoff A."/>
            <person name="Bader C.D."/>
            <person name="Loehr J."/>
            <person name="Walesch S."/>
            <person name="Walt C."/>
            <person name="Boldt J."/>
            <person name="Bunk B."/>
            <person name="Haeckl F.J.F.P.J."/>
            <person name="Gunesch A.P."/>
            <person name="Birkelbach J."/>
            <person name="Nuebel U."/>
            <person name="Pietschmann T."/>
            <person name="Bach T."/>
            <person name="Mueller R."/>
        </authorList>
    </citation>
    <scope>NUCLEOTIDE SEQUENCE [LARGE SCALE GENOMIC DNA]</scope>
    <source>
        <strain evidence="2 3">MSr12523</strain>
    </source>
</reference>
<dbReference type="Proteomes" id="UP001379533">
    <property type="component" value="Chromosome"/>
</dbReference>
<dbReference type="EMBL" id="CP089982">
    <property type="protein sequence ID" value="WXA96503.1"/>
    <property type="molecule type" value="Genomic_DNA"/>
</dbReference>
<dbReference type="RefSeq" id="WP_394847119.1">
    <property type="nucleotide sequence ID" value="NZ_CP089982.1"/>
</dbReference>
<dbReference type="InterPro" id="IPR000073">
    <property type="entry name" value="AB_hydrolase_1"/>
</dbReference>
<evidence type="ECO:0000259" key="1">
    <source>
        <dbReference type="Pfam" id="PF00561"/>
    </source>
</evidence>
<accession>A0ABZ2KGQ3</accession>